<evidence type="ECO:0000313" key="2">
    <source>
        <dbReference type="EMBL" id="VAX23563.1"/>
    </source>
</evidence>
<dbReference type="EMBL" id="UOGE01000086">
    <property type="protein sequence ID" value="VAX23563.1"/>
    <property type="molecule type" value="Genomic_DNA"/>
</dbReference>
<feature type="domain" description="DUF547" evidence="1">
    <location>
        <begin position="79"/>
        <end position="185"/>
    </location>
</feature>
<reference evidence="2" key="1">
    <citation type="submission" date="2018-06" db="EMBL/GenBank/DDBJ databases">
        <authorList>
            <person name="Zhirakovskaya E."/>
        </authorList>
    </citation>
    <scope>NUCLEOTIDE SEQUENCE</scope>
</reference>
<evidence type="ECO:0000259" key="1">
    <source>
        <dbReference type="Pfam" id="PF04784"/>
    </source>
</evidence>
<organism evidence="2">
    <name type="scientific">hydrothermal vent metagenome</name>
    <dbReference type="NCBI Taxonomy" id="652676"/>
    <lineage>
        <taxon>unclassified sequences</taxon>
        <taxon>metagenomes</taxon>
        <taxon>ecological metagenomes</taxon>
    </lineage>
</organism>
<name>A0A3B1CFQ2_9ZZZZ</name>
<dbReference type="Pfam" id="PF04784">
    <property type="entry name" value="DUF547"/>
    <property type="match status" value="1"/>
</dbReference>
<proteinExistence type="predicted"/>
<dbReference type="InterPro" id="IPR006869">
    <property type="entry name" value="DUF547"/>
</dbReference>
<dbReference type="PANTHER" id="PTHR46361:SF3">
    <property type="entry name" value="ELECTRON CARRIER_ PROTEIN DISULFIDE OXIDOREDUCTASE"/>
    <property type="match status" value="1"/>
</dbReference>
<gene>
    <name evidence="2" type="ORF">MNBD_NITROSPINAE02-1845</name>
</gene>
<sequence>MALTRFIILSLVAVLTFTGAASARAFDFSLWDDILKDHVSQTSKDGVELAGFDYDALSGDKRFNQIVSKLHDYQPAFTNVKENISFWSNVYNIFAAKMVIANRGVKSIRDAGSFFSSVWVKDAGAIGGKTYSLDDIEHKILRPLGDPRIHAAIVCASVSCPDIRREAYDQERLDIQLDQQWRGFLDNRSKGFRIDRKNKKIYLSKIFKWFHEDFDAKGGVRTFIASYKSPDTGAFIKNKENEILYMDYNWALNSVK</sequence>
<protein>
    <recommendedName>
        <fullName evidence="1">DUF547 domain-containing protein</fullName>
    </recommendedName>
</protein>
<dbReference type="PANTHER" id="PTHR46361">
    <property type="entry name" value="ELECTRON CARRIER/ PROTEIN DISULFIDE OXIDOREDUCTASE"/>
    <property type="match status" value="1"/>
</dbReference>
<dbReference type="AlphaFoldDB" id="A0A3B1CFQ2"/>
<accession>A0A3B1CFQ2</accession>